<protein>
    <submittedName>
        <fullName evidence="11">ATP-dependent RNA helicase DeaD</fullName>
        <ecNumber evidence="11">3.6.4.13</ecNumber>
    </submittedName>
</protein>
<dbReference type="InterPro" id="IPR001650">
    <property type="entry name" value="Helicase_C-like"/>
</dbReference>
<feature type="region of interest" description="Disordered" evidence="7">
    <location>
        <begin position="389"/>
        <end position="414"/>
    </location>
</feature>
<dbReference type="InterPro" id="IPR014001">
    <property type="entry name" value="Helicase_ATP-bd"/>
</dbReference>
<dbReference type="InterPro" id="IPR050079">
    <property type="entry name" value="DEAD_box_RNA_helicase"/>
</dbReference>
<evidence type="ECO:0000313" key="12">
    <source>
        <dbReference type="Proteomes" id="UP000737402"/>
    </source>
</evidence>
<evidence type="ECO:0000256" key="1">
    <source>
        <dbReference type="ARBA" id="ARBA00022741"/>
    </source>
</evidence>
<keyword evidence="12" id="KW-1185">Reference proteome</keyword>
<name>A0ABS2NXM9_9BACI</name>
<dbReference type="PANTHER" id="PTHR47959">
    <property type="entry name" value="ATP-DEPENDENT RNA HELICASE RHLE-RELATED"/>
    <property type="match status" value="1"/>
</dbReference>
<organism evidence="11 12">
    <name type="scientific">Sutcliffiella tianshenii</name>
    <dbReference type="NCBI Taxonomy" id="1463404"/>
    <lineage>
        <taxon>Bacteria</taxon>
        <taxon>Bacillati</taxon>
        <taxon>Bacillota</taxon>
        <taxon>Bacilli</taxon>
        <taxon>Bacillales</taxon>
        <taxon>Bacillaceae</taxon>
        <taxon>Sutcliffiella</taxon>
    </lineage>
</organism>
<dbReference type="RefSeq" id="WP_204414037.1">
    <property type="nucleotide sequence ID" value="NZ_JAFBED010000002.1"/>
</dbReference>
<dbReference type="SMART" id="SM00490">
    <property type="entry name" value="HELICc"/>
    <property type="match status" value="1"/>
</dbReference>
<dbReference type="InterPro" id="IPR014014">
    <property type="entry name" value="RNA_helicase_DEAD_Q_motif"/>
</dbReference>
<accession>A0ABS2NXM9</accession>
<keyword evidence="1" id="KW-0547">Nucleotide-binding</keyword>
<evidence type="ECO:0000259" key="9">
    <source>
        <dbReference type="PROSITE" id="PS51194"/>
    </source>
</evidence>
<reference evidence="11 12" key="1">
    <citation type="submission" date="2021-01" db="EMBL/GenBank/DDBJ databases">
        <title>Genomic Encyclopedia of Type Strains, Phase IV (KMG-IV): sequencing the most valuable type-strain genomes for metagenomic binning, comparative biology and taxonomic classification.</title>
        <authorList>
            <person name="Goeker M."/>
        </authorList>
    </citation>
    <scope>NUCLEOTIDE SEQUENCE [LARGE SCALE GENOMIC DNA]</scope>
    <source>
        <strain evidence="11 12">DSM 25879</strain>
    </source>
</reference>
<dbReference type="SMART" id="SM00487">
    <property type="entry name" value="DEXDc"/>
    <property type="match status" value="1"/>
</dbReference>
<dbReference type="CDD" id="cd00268">
    <property type="entry name" value="DEADc"/>
    <property type="match status" value="1"/>
</dbReference>
<gene>
    <name evidence="11" type="ORF">JOC95_001017</name>
</gene>
<evidence type="ECO:0000256" key="3">
    <source>
        <dbReference type="ARBA" id="ARBA00022806"/>
    </source>
</evidence>
<comment type="caution">
    <text evidence="11">The sequence shown here is derived from an EMBL/GenBank/DDBJ whole genome shotgun (WGS) entry which is preliminary data.</text>
</comment>
<evidence type="ECO:0000256" key="7">
    <source>
        <dbReference type="SAM" id="MobiDB-lite"/>
    </source>
</evidence>
<dbReference type="Gene3D" id="3.40.50.300">
    <property type="entry name" value="P-loop containing nucleotide triphosphate hydrolases"/>
    <property type="match status" value="2"/>
</dbReference>
<feature type="domain" description="Helicase C-terminal" evidence="9">
    <location>
        <begin position="215"/>
        <end position="375"/>
    </location>
</feature>
<dbReference type="CDD" id="cd18787">
    <property type="entry name" value="SF2_C_DEAD"/>
    <property type="match status" value="1"/>
</dbReference>
<comment type="similarity">
    <text evidence="5">Belongs to the DEAD box helicase family.</text>
</comment>
<evidence type="ECO:0000259" key="8">
    <source>
        <dbReference type="PROSITE" id="PS51192"/>
    </source>
</evidence>
<dbReference type="GO" id="GO:0003724">
    <property type="term" value="F:RNA helicase activity"/>
    <property type="evidence" value="ECO:0007669"/>
    <property type="project" value="UniProtKB-EC"/>
</dbReference>
<dbReference type="Proteomes" id="UP000737402">
    <property type="component" value="Unassembled WGS sequence"/>
</dbReference>
<keyword evidence="3 11" id="KW-0347">Helicase</keyword>
<dbReference type="PANTHER" id="PTHR47959:SF1">
    <property type="entry name" value="ATP-DEPENDENT RNA HELICASE DBPA"/>
    <property type="match status" value="1"/>
</dbReference>
<feature type="domain" description="DEAD-box RNA helicase Q" evidence="10">
    <location>
        <begin position="2"/>
        <end position="30"/>
    </location>
</feature>
<dbReference type="PROSITE" id="PS51194">
    <property type="entry name" value="HELICASE_CTER"/>
    <property type="match status" value="1"/>
</dbReference>
<evidence type="ECO:0000256" key="2">
    <source>
        <dbReference type="ARBA" id="ARBA00022801"/>
    </source>
</evidence>
<dbReference type="Pfam" id="PF00271">
    <property type="entry name" value="Helicase_C"/>
    <property type="match status" value="1"/>
</dbReference>
<feature type="short sequence motif" description="Q motif" evidence="6">
    <location>
        <begin position="2"/>
        <end position="30"/>
    </location>
</feature>
<dbReference type="EC" id="3.6.4.13" evidence="11"/>
<keyword evidence="4" id="KW-0067">ATP-binding</keyword>
<dbReference type="InterPro" id="IPR027417">
    <property type="entry name" value="P-loop_NTPase"/>
</dbReference>
<dbReference type="InterPro" id="IPR011545">
    <property type="entry name" value="DEAD/DEAH_box_helicase_dom"/>
</dbReference>
<feature type="compositionally biased region" description="Basic and acidic residues" evidence="7">
    <location>
        <begin position="389"/>
        <end position="401"/>
    </location>
</feature>
<sequence>MPDFLQLGIKKEVNHTLKSLGLVTPTPIQEKTIPAVLDGNDIIAQAQTGTGKTLAFVLPILEKIDVNNPDTQALILTPTRELAQQITKEIKKMMENIDGISVLAIFGGQDVEHQLKKLKGAQHIIVATPGRLLDHVRRGTIDLSTLTMLVIDEADQMLLMGFLPDVDTIIHETFPSRQTLLFSATIPKEIHALAGKYMKSPEHIEIKEKQVTVHKIKQYAVETTDRRKEGTLLHLIEEHQPYLAIIFCRTKARVEKLNATLKEKGFLSDELHGDIPQSKRQRAMKNFRDAKLQYLVATDVAARGLDVEGVTHVYNYDVPEDVETYIHRTGRTGRASGDGAAYTLFAPRDVDHLLSIEKGIKQTLERVVIKGISIPDREDYEKEREMNIKKARRTAEKKKEFSASQKQDFNRRKR</sequence>
<proteinExistence type="inferred from homology"/>
<dbReference type="PROSITE" id="PS51192">
    <property type="entry name" value="HELICASE_ATP_BIND_1"/>
    <property type="match status" value="1"/>
</dbReference>
<evidence type="ECO:0000313" key="11">
    <source>
        <dbReference type="EMBL" id="MBM7619168.1"/>
    </source>
</evidence>
<dbReference type="InterPro" id="IPR044742">
    <property type="entry name" value="DEAD/DEAH_RhlB"/>
</dbReference>
<dbReference type="PROSITE" id="PS51195">
    <property type="entry name" value="Q_MOTIF"/>
    <property type="match status" value="1"/>
</dbReference>
<dbReference type="GO" id="GO:0016787">
    <property type="term" value="F:hydrolase activity"/>
    <property type="evidence" value="ECO:0007669"/>
    <property type="project" value="UniProtKB-KW"/>
</dbReference>
<dbReference type="SUPFAM" id="SSF52540">
    <property type="entry name" value="P-loop containing nucleoside triphosphate hydrolases"/>
    <property type="match status" value="1"/>
</dbReference>
<evidence type="ECO:0000256" key="5">
    <source>
        <dbReference type="ARBA" id="ARBA00038437"/>
    </source>
</evidence>
<feature type="domain" description="Helicase ATP-binding" evidence="8">
    <location>
        <begin position="33"/>
        <end position="204"/>
    </location>
</feature>
<evidence type="ECO:0000256" key="4">
    <source>
        <dbReference type="ARBA" id="ARBA00022840"/>
    </source>
</evidence>
<evidence type="ECO:0000256" key="6">
    <source>
        <dbReference type="PROSITE-ProRule" id="PRU00552"/>
    </source>
</evidence>
<dbReference type="EMBL" id="JAFBED010000002">
    <property type="protein sequence ID" value="MBM7619168.1"/>
    <property type="molecule type" value="Genomic_DNA"/>
</dbReference>
<dbReference type="Pfam" id="PF00270">
    <property type="entry name" value="DEAD"/>
    <property type="match status" value="1"/>
</dbReference>
<keyword evidence="2 11" id="KW-0378">Hydrolase</keyword>
<evidence type="ECO:0000259" key="10">
    <source>
        <dbReference type="PROSITE" id="PS51195"/>
    </source>
</evidence>